<evidence type="ECO:0000256" key="4">
    <source>
        <dbReference type="ARBA" id="ARBA00022692"/>
    </source>
</evidence>
<evidence type="ECO:0000313" key="14">
    <source>
        <dbReference type="EnsemblMetazoa" id="G6116.1:cds"/>
    </source>
</evidence>
<dbReference type="GO" id="GO:0038023">
    <property type="term" value="F:signaling receptor activity"/>
    <property type="evidence" value="ECO:0007669"/>
    <property type="project" value="TreeGrafter"/>
</dbReference>
<reference evidence="14" key="1">
    <citation type="submission" date="2022-08" db="UniProtKB">
        <authorList>
            <consortium name="EnsemblMetazoa"/>
        </authorList>
    </citation>
    <scope>IDENTIFICATION</scope>
    <source>
        <strain evidence="14">05x7-T-G4-1.051#20</strain>
    </source>
</reference>
<evidence type="ECO:0000256" key="1">
    <source>
        <dbReference type="ARBA" id="ARBA00004167"/>
    </source>
</evidence>
<dbReference type="Pfam" id="PF13676">
    <property type="entry name" value="TIR_2"/>
    <property type="match status" value="1"/>
</dbReference>
<evidence type="ECO:0000256" key="2">
    <source>
        <dbReference type="ARBA" id="ARBA00009634"/>
    </source>
</evidence>
<keyword evidence="15" id="KW-1185">Reference proteome</keyword>
<evidence type="ECO:0000256" key="7">
    <source>
        <dbReference type="ARBA" id="ARBA00022989"/>
    </source>
</evidence>
<comment type="similarity">
    <text evidence="2">Belongs to the Toll-like receptor family.</text>
</comment>
<dbReference type="InterPro" id="IPR000157">
    <property type="entry name" value="TIR_dom"/>
</dbReference>
<dbReference type="GO" id="GO:0005886">
    <property type="term" value="C:plasma membrane"/>
    <property type="evidence" value="ECO:0007669"/>
    <property type="project" value="TreeGrafter"/>
</dbReference>
<dbReference type="EnsemblMetazoa" id="G6116.1">
    <property type="protein sequence ID" value="G6116.1:cds"/>
    <property type="gene ID" value="G6116"/>
</dbReference>
<evidence type="ECO:0000256" key="6">
    <source>
        <dbReference type="ARBA" id="ARBA00022737"/>
    </source>
</evidence>
<organism evidence="14 15">
    <name type="scientific">Magallana gigas</name>
    <name type="common">Pacific oyster</name>
    <name type="synonym">Crassostrea gigas</name>
    <dbReference type="NCBI Taxonomy" id="29159"/>
    <lineage>
        <taxon>Eukaryota</taxon>
        <taxon>Metazoa</taxon>
        <taxon>Spiralia</taxon>
        <taxon>Lophotrochozoa</taxon>
        <taxon>Mollusca</taxon>
        <taxon>Bivalvia</taxon>
        <taxon>Autobranchia</taxon>
        <taxon>Pteriomorphia</taxon>
        <taxon>Ostreida</taxon>
        <taxon>Ostreoidea</taxon>
        <taxon>Ostreidae</taxon>
        <taxon>Magallana</taxon>
    </lineage>
</organism>
<name>A0A8W8NK02_MAGGI</name>
<dbReference type="PROSITE" id="PS50104">
    <property type="entry name" value="TIR"/>
    <property type="match status" value="1"/>
</dbReference>
<evidence type="ECO:0000256" key="10">
    <source>
        <dbReference type="ARBA" id="ARBA00023180"/>
    </source>
</evidence>
<evidence type="ECO:0000256" key="11">
    <source>
        <dbReference type="SAM" id="Phobius"/>
    </source>
</evidence>
<dbReference type="SMART" id="SM00369">
    <property type="entry name" value="LRR_TYP"/>
    <property type="match status" value="6"/>
</dbReference>
<dbReference type="AlphaFoldDB" id="A0A8W8NK02"/>
<dbReference type="Gene3D" id="3.40.50.10140">
    <property type="entry name" value="Toll/interleukin-1 receptor homology (TIR) domain"/>
    <property type="match status" value="1"/>
</dbReference>
<keyword evidence="7 11" id="KW-1133">Transmembrane helix</keyword>
<dbReference type="Gene3D" id="3.80.10.10">
    <property type="entry name" value="Ribonuclease Inhibitor"/>
    <property type="match status" value="2"/>
</dbReference>
<dbReference type="GO" id="GO:0007165">
    <property type="term" value="P:signal transduction"/>
    <property type="evidence" value="ECO:0007669"/>
    <property type="project" value="InterPro"/>
</dbReference>
<dbReference type="PANTHER" id="PTHR24365:SF541">
    <property type="entry name" value="PROTEIN TOLL-RELATED"/>
    <property type="match status" value="1"/>
</dbReference>
<keyword evidence="9" id="KW-0675">Receptor</keyword>
<dbReference type="Pfam" id="PF13855">
    <property type="entry name" value="LRR_8"/>
    <property type="match status" value="1"/>
</dbReference>
<evidence type="ECO:0000256" key="12">
    <source>
        <dbReference type="SAM" id="SignalP"/>
    </source>
</evidence>
<evidence type="ECO:0000256" key="8">
    <source>
        <dbReference type="ARBA" id="ARBA00023136"/>
    </source>
</evidence>
<feature type="signal peptide" evidence="12">
    <location>
        <begin position="1"/>
        <end position="23"/>
    </location>
</feature>
<feature type="chain" id="PRO_5036457058" description="TIR domain-containing protein" evidence="12">
    <location>
        <begin position="24"/>
        <end position="698"/>
    </location>
</feature>
<feature type="domain" description="TIR" evidence="13">
    <location>
        <begin position="557"/>
        <end position="698"/>
    </location>
</feature>
<proteinExistence type="inferred from homology"/>
<sequence>MLGLTDVFLCVCCLFANITITSCFCNVTYNSTDVIVKCDNANTSNVPKNVTILFCNNNKDDCNARLFCNRDFKKLRFIDISKNSLQYLPQGCFSSFVDLEHLIISNNQQLGFDNMYNAFHGLNKTKIKQIHASNVNQVTVIYPYPRNISTLLTNTSLKTFHLAYNEIQTLESGSFYLLPMTLQDLSIRGNRFEWNPVFLEIASLKSLQKLDISYQCSTRRYRQRTRRHIDLERNITNQTKEDCKDKTLGDLFRVVPPSLTTLIATGLISEYSCIPRFGISRQSKLEYIDISQAGYNTWIGPIDVHPVFNNIRELDLSNNQCHFIETGFFRNLTHLTTLNLNYNVLGPFMSFTKISASVFHGLKSLKCLWMTNNFIKHLDKNMLKDNIYLEELHINKNEIESWTLDISHLKYLTLIDCSRNKLTTLPKSVRDSLDAISKNKTVMVNLKYNKIICTCKNLNFLDWMFKTRVRVILPEGFQCVGFKGNISYGYNYLKKECGKDNSVKEWLYLVQTICLLFILCVIALVVYKKRWTLIYRWYMFRLKRKRYTPIGGCAGGYQFDAFLSFADEDRPFVDRVIDELEGNPEVKLNVCVHFRDFIPGKSISRNIVTSIHSSKKTIVFMSRAYLKSDWCKYELRMAITEESHMNREVVIMTVLEDIPHKELSLDVLQYYKKNSYIIKPNTEEELKLYLKVLEKLVN</sequence>
<evidence type="ECO:0000256" key="5">
    <source>
        <dbReference type="ARBA" id="ARBA00022729"/>
    </source>
</evidence>
<dbReference type="InterPro" id="IPR003591">
    <property type="entry name" value="Leu-rich_rpt_typical-subtyp"/>
</dbReference>
<dbReference type="InterPro" id="IPR032675">
    <property type="entry name" value="LRR_dom_sf"/>
</dbReference>
<accession>A0A8W8NK02</accession>
<evidence type="ECO:0000256" key="9">
    <source>
        <dbReference type="ARBA" id="ARBA00023170"/>
    </source>
</evidence>
<keyword evidence="8 11" id="KW-0472">Membrane</keyword>
<keyword evidence="5 12" id="KW-0732">Signal</keyword>
<dbReference type="Proteomes" id="UP000005408">
    <property type="component" value="Unassembled WGS sequence"/>
</dbReference>
<keyword evidence="3" id="KW-0433">Leucine-rich repeat</keyword>
<dbReference type="SUPFAM" id="SSF52058">
    <property type="entry name" value="L domain-like"/>
    <property type="match status" value="1"/>
</dbReference>
<dbReference type="SUPFAM" id="SSF52200">
    <property type="entry name" value="Toll/Interleukin receptor TIR domain"/>
    <property type="match status" value="1"/>
</dbReference>
<evidence type="ECO:0000259" key="13">
    <source>
        <dbReference type="PROSITE" id="PS50104"/>
    </source>
</evidence>
<dbReference type="InterPro" id="IPR035897">
    <property type="entry name" value="Toll_tir_struct_dom_sf"/>
</dbReference>
<dbReference type="InterPro" id="IPR001611">
    <property type="entry name" value="Leu-rich_rpt"/>
</dbReference>
<feature type="transmembrane region" description="Helical" evidence="11">
    <location>
        <begin position="506"/>
        <end position="527"/>
    </location>
</feature>
<protein>
    <recommendedName>
        <fullName evidence="13">TIR domain-containing protein</fullName>
    </recommendedName>
</protein>
<evidence type="ECO:0000256" key="3">
    <source>
        <dbReference type="ARBA" id="ARBA00022614"/>
    </source>
</evidence>
<dbReference type="SMART" id="SM00255">
    <property type="entry name" value="TIR"/>
    <property type="match status" value="1"/>
</dbReference>
<dbReference type="PANTHER" id="PTHR24365">
    <property type="entry name" value="TOLL-LIKE RECEPTOR"/>
    <property type="match status" value="1"/>
</dbReference>
<keyword evidence="6" id="KW-0677">Repeat</keyword>
<evidence type="ECO:0000313" key="15">
    <source>
        <dbReference type="Proteomes" id="UP000005408"/>
    </source>
</evidence>
<keyword evidence="10" id="KW-0325">Glycoprotein</keyword>
<comment type="subcellular location">
    <subcellularLocation>
        <location evidence="1">Membrane</location>
        <topology evidence="1">Single-pass membrane protein</topology>
    </subcellularLocation>
</comment>
<keyword evidence="4 11" id="KW-0812">Transmembrane</keyword>